<feature type="region of interest" description="Disordered" evidence="1">
    <location>
        <begin position="831"/>
        <end position="861"/>
    </location>
</feature>
<feature type="region of interest" description="Disordered" evidence="1">
    <location>
        <begin position="1148"/>
        <end position="1184"/>
    </location>
</feature>
<dbReference type="PANTHER" id="PTHR22042">
    <property type="entry name" value="TANKYRASE 1 BINDING PROTEIN"/>
    <property type="match status" value="1"/>
</dbReference>
<feature type="compositionally biased region" description="Basic and acidic residues" evidence="1">
    <location>
        <begin position="1760"/>
        <end position="1769"/>
    </location>
</feature>
<feature type="compositionally biased region" description="Polar residues" evidence="1">
    <location>
        <begin position="382"/>
        <end position="392"/>
    </location>
</feature>
<feature type="region of interest" description="Disordered" evidence="1">
    <location>
        <begin position="1209"/>
        <end position="1270"/>
    </location>
</feature>
<feature type="compositionally biased region" description="Basic residues" evidence="1">
    <location>
        <begin position="1823"/>
        <end position="1840"/>
    </location>
</feature>
<feature type="compositionally biased region" description="Polar residues" evidence="1">
    <location>
        <begin position="1397"/>
        <end position="1408"/>
    </location>
</feature>
<feature type="compositionally biased region" description="Basic and acidic residues" evidence="1">
    <location>
        <begin position="1596"/>
        <end position="1606"/>
    </location>
</feature>
<feature type="region of interest" description="Disordered" evidence="1">
    <location>
        <begin position="1470"/>
        <end position="1980"/>
    </location>
</feature>
<feature type="compositionally biased region" description="Basic and acidic residues" evidence="1">
    <location>
        <begin position="685"/>
        <end position="711"/>
    </location>
</feature>
<reference evidence="3" key="1">
    <citation type="submission" date="2025-08" db="UniProtKB">
        <authorList>
            <consortium name="Ensembl"/>
        </authorList>
    </citation>
    <scope>IDENTIFICATION</scope>
</reference>
<evidence type="ECO:0000256" key="1">
    <source>
        <dbReference type="SAM" id="MobiDB-lite"/>
    </source>
</evidence>
<evidence type="ECO:0000259" key="2">
    <source>
        <dbReference type="SMART" id="SM01319"/>
    </source>
</evidence>
<feature type="compositionally biased region" description="Basic and acidic residues" evidence="1">
    <location>
        <begin position="479"/>
        <end position="503"/>
    </location>
</feature>
<evidence type="ECO:0000313" key="4">
    <source>
        <dbReference type="Proteomes" id="UP000694726"/>
    </source>
</evidence>
<feature type="compositionally biased region" description="Basic residues" evidence="1">
    <location>
        <begin position="63"/>
        <end position="74"/>
    </location>
</feature>
<feature type="region of interest" description="Disordered" evidence="1">
    <location>
        <begin position="1301"/>
        <end position="1339"/>
    </location>
</feature>
<dbReference type="Ensembl" id="ENSSSCT00015033099.1">
    <property type="protein sequence ID" value="ENSSSCP00015013161.1"/>
    <property type="gene ID" value="ENSSSCG00015024832.1"/>
</dbReference>
<feature type="region of interest" description="Disordered" evidence="1">
    <location>
        <begin position="119"/>
        <end position="140"/>
    </location>
</feature>
<feature type="compositionally biased region" description="Basic and acidic residues" evidence="1">
    <location>
        <begin position="1863"/>
        <end position="1888"/>
    </location>
</feature>
<feature type="region of interest" description="Disordered" evidence="1">
    <location>
        <begin position="1004"/>
        <end position="1068"/>
    </location>
</feature>
<feature type="compositionally biased region" description="Polar residues" evidence="1">
    <location>
        <begin position="1015"/>
        <end position="1025"/>
    </location>
</feature>
<dbReference type="InterPro" id="IPR040006">
    <property type="entry name" value="TNKS1BP1-like"/>
</dbReference>
<feature type="compositionally biased region" description="Basic and acidic residues" evidence="1">
    <location>
        <begin position="451"/>
        <end position="465"/>
    </location>
</feature>
<feature type="region of interest" description="Disordered" evidence="1">
    <location>
        <begin position="1082"/>
        <end position="1108"/>
    </location>
</feature>
<dbReference type="InterPro" id="IPR032764">
    <property type="entry name" value="Tankyrase-bd_C"/>
</dbReference>
<organism evidence="3 4">
    <name type="scientific">Sus scrofa</name>
    <name type="common">Pig</name>
    <dbReference type="NCBI Taxonomy" id="9823"/>
    <lineage>
        <taxon>Eukaryota</taxon>
        <taxon>Metazoa</taxon>
        <taxon>Chordata</taxon>
        <taxon>Craniata</taxon>
        <taxon>Vertebrata</taxon>
        <taxon>Euteleostomi</taxon>
        <taxon>Mammalia</taxon>
        <taxon>Eutheria</taxon>
        <taxon>Laurasiatheria</taxon>
        <taxon>Artiodactyla</taxon>
        <taxon>Suina</taxon>
        <taxon>Suidae</taxon>
        <taxon>Sus</taxon>
    </lineage>
</organism>
<feature type="compositionally biased region" description="Polar residues" evidence="1">
    <location>
        <begin position="1729"/>
        <end position="1742"/>
    </location>
</feature>
<evidence type="ECO:0000313" key="3">
    <source>
        <dbReference type="Ensembl" id="ENSSSCP00015013161.1"/>
    </source>
</evidence>
<feature type="compositionally biased region" description="Basic and acidic residues" evidence="1">
    <location>
        <begin position="1841"/>
        <end position="1851"/>
    </location>
</feature>
<feature type="compositionally biased region" description="Basic and acidic residues" evidence="1">
    <location>
        <begin position="574"/>
        <end position="583"/>
    </location>
</feature>
<feature type="compositionally biased region" description="Polar residues" evidence="1">
    <location>
        <begin position="1432"/>
        <end position="1443"/>
    </location>
</feature>
<feature type="compositionally biased region" description="Polar residues" evidence="1">
    <location>
        <begin position="1770"/>
        <end position="1785"/>
    </location>
</feature>
<dbReference type="SMART" id="SM01319">
    <property type="entry name" value="Tankyrase_bdg_C"/>
    <property type="match status" value="1"/>
</dbReference>
<feature type="domain" description="Tankyrase 1-binding protein C-terminal" evidence="2">
    <location>
        <begin position="1800"/>
        <end position="1971"/>
    </location>
</feature>
<feature type="region of interest" description="Disordered" evidence="1">
    <location>
        <begin position="236"/>
        <end position="257"/>
    </location>
</feature>
<feature type="compositionally biased region" description="Low complexity" evidence="1">
    <location>
        <begin position="744"/>
        <end position="757"/>
    </location>
</feature>
<feature type="compositionally biased region" description="Pro residues" evidence="1">
    <location>
        <begin position="620"/>
        <end position="633"/>
    </location>
</feature>
<feature type="compositionally biased region" description="Polar residues" evidence="1">
    <location>
        <begin position="1806"/>
        <end position="1822"/>
    </location>
</feature>
<feature type="region of interest" description="Disordered" evidence="1">
    <location>
        <begin position="1375"/>
        <end position="1454"/>
    </location>
</feature>
<name>A0A8D0N577_PIG</name>
<dbReference type="Proteomes" id="UP000694726">
    <property type="component" value="Unplaced"/>
</dbReference>
<protein>
    <recommendedName>
        <fullName evidence="2">Tankyrase 1-binding protein C-terminal domain-containing protein</fullName>
    </recommendedName>
</protein>
<proteinExistence type="predicted"/>
<feature type="region of interest" description="Disordered" evidence="1">
    <location>
        <begin position="63"/>
        <end position="92"/>
    </location>
</feature>
<feature type="compositionally biased region" description="Polar residues" evidence="1">
    <location>
        <begin position="1706"/>
        <end position="1721"/>
    </location>
</feature>
<feature type="compositionally biased region" description="Polar residues" evidence="1">
    <location>
        <begin position="1316"/>
        <end position="1325"/>
    </location>
</feature>
<feature type="compositionally biased region" description="Basic and acidic residues" evidence="1">
    <location>
        <begin position="727"/>
        <end position="742"/>
    </location>
</feature>
<feature type="compositionally biased region" description="Polar residues" evidence="1">
    <location>
        <begin position="763"/>
        <end position="774"/>
    </location>
</feature>
<feature type="compositionally biased region" description="Basic and acidic residues" evidence="1">
    <location>
        <begin position="1563"/>
        <end position="1579"/>
    </location>
</feature>
<feature type="compositionally biased region" description="Basic and acidic residues" evidence="1">
    <location>
        <begin position="1411"/>
        <end position="1421"/>
    </location>
</feature>
<accession>A0A8D0N577</accession>
<feature type="compositionally biased region" description="Basic and acidic residues" evidence="1">
    <location>
        <begin position="545"/>
        <end position="563"/>
    </location>
</feature>
<feature type="compositionally biased region" description="Low complexity" evidence="1">
    <location>
        <begin position="1470"/>
        <end position="1484"/>
    </location>
</feature>
<feature type="compositionally biased region" description="Polar residues" evidence="1">
    <location>
        <begin position="837"/>
        <end position="847"/>
    </location>
</feature>
<feature type="compositionally biased region" description="Basic and acidic residues" evidence="1">
    <location>
        <begin position="1087"/>
        <end position="1098"/>
    </location>
</feature>
<feature type="region of interest" description="Disordered" evidence="1">
    <location>
        <begin position="310"/>
        <end position="504"/>
    </location>
</feature>
<sequence length="1980" mass="213980">MRMQVPSLALLSGLRIQLCHELWCKSQTWLRSHVAVAVCGPAAVAPIRPLAWKPLYASGAALKSKKKKGKKKKKETAADEPAPGLQLSPCLHTHSQTDPKGASFLCLPVLPGEQSCQLLSSENVPESGETESGRDALPKNGSGCFSISDAHLPHGSATVTMVTRVEVGSISSLSGVPGLAELSKEETLTRTYFRQASDPSGAPSTLLLEGKSPLRSPVRLLPLPRLAPKPFCKEKALDVTSSRPSPARPSPTGGLSQDVAAEGLEEKMPGLVGQEVGGGDGLRSSSLFQKAAVLRSSSNTVILFETTRAGPTLGKGVSQGGQEAKAGGSQGLPSASQPEVATKPALPARKPAGTLPRPASLSQDTRPAATQEEANLKEPLSKASSVEDTSSPALEPRPRLKRRPVSAIFIESIQPQKPGPGGAAAAGKVPPTPPEKTWVRKPRPLSMDLTARFESREALPRKVVDEATSGSPAQRRGPQRPDSDPKVDGECLAKAEAPLHELDSDFLQVAKKLQERKEKTPYKQAELGSLHTAGGSPTVTPTDDLNLRDEKARLDRELEKAPKAPEPPLPRPGKGREVAEVKSRGAAGETRAGEEQIPRGSVKKRVSLFGEEGISAAGSEPPPATPESPPAAPEPEKAGVSVQERIKGWAAENVEAKPEMRRKAVPARPLSADLTKLFSSAASSHEIRYEKCSELSGELPKEPRGKPKEGCGVEGASVPRSPWKPGTPREKSRQAERKDSSDRPPCSSGGESAAGAPSPVPSTPENDGSFQTVWATMFEHHVEKHTVADQSGRCPWTTAPRDLADVLELRSRFLESKSSFAQTTYQKKEWLADPNSEKSGQTASSSAEPREHLTSSLPARTSLGEKCINHPFLKLSDNPPMSERVEPRYDIMHAVGERAHSEAIPLAPEKAVTLRSGRARLSLPHEVTPALTPADPEDRLEGQVGSVHRASLIWEARGMHEVSGTKPEFPREPKDTFGGNCLSPRWTGGVAVSWQKATAVFSEERSLGQGPEATSARTVQAAAQESQHRGPEGAGIKLGERGSPWRGPLEPPSRAKGEASDFQARPPADVLVQKGALAVSVAQGETRLARAPEPEVRMRKASPGEQRLERWRRRTLPHDVKFDEFSLLAPEHALKAEQRRMDYLSPTVGALGKPQLSHSREETQQASPGVSQDRAVPAAKQESSVEPKATFFAVTYQIPDMQKAKSIVKPGPENLTEHSRKIAPPLSPHPLTPTLVSLPREEPPETVGSKNRAQSREHEGASFPKTLRPTDHPAAFLADRILGSPSERVTDADALWIRRGQEDGIGVQSDWRDSGNKTSPSTAPQMSPAFKSHPKAGDLLVRRRTEVVSETFPGKSKDGYRSSVLDLDALMAEYQRQPAGGLREAQEQMGGPPAEPSGSNPEWPSQQGAMDWRRKSLKEGPEAEGPWKQASFVETNSSSTPGSGKQLAETLGAATNTRVSPPLWALPHLAAPEKYPGASSGPSGPRKKGSGIAEDDKKSSASKHHSVKCQYHVAESKPTTAWEDLGGRANVPPKSSPADQKRGTQGKSFGRGEEGSVAQWGDHLQDRGRSPLDIKRASSEKGPPVRIQEGLSIMQEARERRREPPKGRPSLPRESPEAKDIKKGPHRQESGNRESHKVLLRDLGREGALQDSEPPLQQVTPTTTGPRRSRSFCKDKRSGPFVDQLKQCFSRRTPEAKDTDTLVQEADSQYGTWPDQRQSGESLAPESPSPDSSATSTRKQAPSSRLSSLSSQTEATSIGDQHDCSRDQRSTSVDRSSTDLESTDGTEGPLPPDISPSKRVDDFSFIDQTSVLDSSALKTRVQLSKRSRRRAPLSHPRRRSRVSESESRSPLEEEADSAWMFRDSTEEKSPRKEESDEEEKPSRAERTPISRPQRMPVFPGMDPAALKAQLHKRPEADGPGETPGWAPQPKTSKSPFQPGVLGSRVLPSSVEKDERSEEPSPQWLKELKSKKRQSLCENQA</sequence>
<feature type="compositionally biased region" description="Basic and acidic residues" evidence="1">
    <location>
        <begin position="1614"/>
        <end position="1645"/>
    </location>
</feature>
<dbReference type="PANTHER" id="PTHR22042:SF3">
    <property type="entry name" value="RIKEN CDNA 2900026A02 GENE"/>
    <property type="match status" value="1"/>
</dbReference>
<feature type="region of interest" description="Disordered" evidence="1">
    <location>
        <begin position="516"/>
        <end position="774"/>
    </location>
</feature>
<dbReference type="Pfam" id="PF15327">
    <property type="entry name" value="Tankyrase_bdg_C"/>
    <property type="match status" value="1"/>
</dbReference>